<reference evidence="2" key="1">
    <citation type="journal article" date="2017" name="bioRxiv">
        <title>Comparative analysis of the genomes of Stylophora pistillata and Acropora digitifera provides evidence for extensive differences between species of corals.</title>
        <authorList>
            <person name="Voolstra C.R."/>
            <person name="Li Y."/>
            <person name="Liew Y.J."/>
            <person name="Baumgarten S."/>
            <person name="Zoccola D."/>
            <person name="Flot J.-F."/>
            <person name="Tambutte S."/>
            <person name="Allemand D."/>
            <person name="Aranda M."/>
        </authorList>
    </citation>
    <scope>NUCLEOTIDE SEQUENCE [LARGE SCALE GENOMIC DNA]</scope>
</reference>
<organism evidence="1 2">
    <name type="scientific">Stylophora pistillata</name>
    <name type="common">Smooth cauliflower coral</name>
    <dbReference type="NCBI Taxonomy" id="50429"/>
    <lineage>
        <taxon>Eukaryota</taxon>
        <taxon>Metazoa</taxon>
        <taxon>Cnidaria</taxon>
        <taxon>Anthozoa</taxon>
        <taxon>Hexacorallia</taxon>
        <taxon>Scleractinia</taxon>
        <taxon>Astrocoeniina</taxon>
        <taxon>Pocilloporidae</taxon>
        <taxon>Stylophora</taxon>
    </lineage>
</organism>
<proteinExistence type="predicted"/>
<comment type="caution">
    <text evidence="1">The sequence shown here is derived from an EMBL/GenBank/DDBJ whole genome shotgun (WGS) entry which is preliminary data.</text>
</comment>
<accession>A0A2B4RBQ1</accession>
<keyword evidence="2" id="KW-1185">Reference proteome</keyword>
<name>A0A2B4RBQ1_STYPI</name>
<gene>
    <name evidence="1" type="ORF">AWC38_SpisGene20716</name>
</gene>
<protein>
    <submittedName>
        <fullName evidence="1">Uncharacterized protein</fullName>
    </submittedName>
</protein>
<evidence type="ECO:0000313" key="2">
    <source>
        <dbReference type="Proteomes" id="UP000225706"/>
    </source>
</evidence>
<sequence>MTSPSELVLQDHGFNAGNLGLLQDFDIGGEVTPVDVEDGAQAALMEALEEVDVAAALFLELAEDKYHDLRASIGSEATLALGDIFFGDGWHEPGYDSSTTKILRQLALLPATDEENVKFVKDSHSSRFLVECRQLLLLCDS</sequence>
<dbReference type="EMBL" id="LSMT01000688">
    <property type="protein sequence ID" value="PFX15081.1"/>
    <property type="molecule type" value="Genomic_DNA"/>
</dbReference>
<dbReference type="Proteomes" id="UP000225706">
    <property type="component" value="Unassembled WGS sequence"/>
</dbReference>
<dbReference type="AlphaFoldDB" id="A0A2B4RBQ1"/>
<evidence type="ECO:0000313" key="1">
    <source>
        <dbReference type="EMBL" id="PFX15081.1"/>
    </source>
</evidence>